<sequence length="170" mass="19437">MAIGRRNIVDTNGKVIFRNRGCQRLKDGLNNGPQVIRTAYHEGTNVIGEPVAVLFKRDPLLQAMPWNDDNPLVLDLTCYEKVAELGDVVVRKEVVGSFRVSTSSWSTRLAKVQLHQYQAWQKQYERNASHSTSRIEKMQAGLGAHLHTSMRRGAYMWLRINRSLHSKHDQ</sequence>
<evidence type="ECO:0000313" key="1">
    <source>
        <dbReference type="EMBL" id="CAB4920611.1"/>
    </source>
</evidence>
<accession>A0A6J7HI30</accession>
<dbReference type="AlphaFoldDB" id="A0A6J7HI30"/>
<reference evidence="1" key="1">
    <citation type="submission" date="2020-05" db="EMBL/GenBank/DDBJ databases">
        <authorList>
            <person name="Chiriac C."/>
            <person name="Salcher M."/>
            <person name="Ghai R."/>
            <person name="Kavagutti S V."/>
        </authorList>
    </citation>
    <scope>NUCLEOTIDE SEQUENCE</scope>
</reference>
<gene>
    <name evidence="1" type="ORF">UFOPK3576_01651</name>
</gene>
<organism evidence="1">
    <name type="scientific">freshwater metagenome</name>
    <dbReference type="NCBI Taxonomy" id="449393"/>
    <lineage>
        <taxon>unclassified sequences</taxon>
        <taxon>metagenomes</taxon>
        <taxon>ecological metagenomes</taxon>
    </lineage>
</organism>
<dbReference type="EMBL" id="CAFBMO010000116">
    <property type="protein sequence ID" value="CAB4920611.1"/>
    <property type="molecule type" value="Genomic_DNA"/>
</dbReference>
<proteinExistence type="predicted"/>
<protein>
    <submittedName>
        <fullName evidence="1">Unannotated protein</fullName>
    </submittedName>
</protein>
<name>A0A6J7HI30_9ZZZZ</name>